<evidence type="ECO:0000256" key="5">
    <source>
        <dbReference type="ARBA" id="ARBA00023136"/>
    </source>
</evidence>
<dbReference type="Pfam" id="PF12704">
    <property type="entry name" value="MacB_PCD"/>
    <property type="match status" value="1"/>
</dbReference>
<feature type="transmembrane region" description="Helical" evidence="7">
    <location>
        <begin position="274"/>
        <end position="299"/>
    </location>
</feature>
<evidence type="ECO:0000313" key="11">
    <source>
        <dbReference type="Proteomes" id="UP000186235"/>
    </source>
</evidence>
<organism evidence="10 11">
    <name type="scientific">Cellulosimicrobium aquatile</name>
    <dbReference type="NCBI Taxonomy" id="1612203"/>
    <lineage>
        <taxon>Bacteria</taxon>
        <taxon>Bacillati</taxon>
        <taxon>Actinomycetota</taxon>
        <taxon>Actinomycetes</taxon>
        <taxon>Micrococcales</taxon>
        <taxon>Promicromonosporaceae</taxon>
        <taxon>Cellulosimicrobium</taxon>
    </lineage>
</organism>
<dbReference type="Proteomes" id="UP000186235">
    <property type="component" value="Unassembled WGS sequence"/>
</dbReference>
<evidence type="ECO:0000256" key="3">
    <source>
        <dbReference type="ARBA" id="ARBA00022692"/>
    </source>
</evidence>
<keyword evidence="5 7" id="KW-0472">Membrane</keyword>
<dbReference type="AlphaFoldDB" id="A0A1N6SSM5"/>
<evidence type="ECO:0000259" key="9">
    <source>
        <dbReference type="Pfam" id="PF12704"/>
    </source>
</evidence>
<sequence>MTGVVGALLEAWDELRVHKVRVLLALVGVAVAVCAITTISAAGEMLRQVSAEQNERWGGRPATLQVSAWPTGDGGSVMPAAEEYEQVYDEIVDRYGIGYSSMLRDAPAPVRFPGGTREITTTGVEPDWATMHRFQVTSGRWFTEADADRLAPALVVNQAFLDALGGVTVAEHPTVTIGGDNPVVATVVGAFPDDWPDMDPVAYALVDAQSTWVTPESLEMMGPPRLELWVPDDMSDALVETVRRDVAGAIEGVQADVYRSDSPSATVVDGAIRWVVLGVSAIALLLGGLGLVNIALVTVRYRIREIGIRRSFGASSGRVFFSVMMESVVATTVAGVLGVTVAVVVLHNVPLDVLMGSAVQDAPGFPFSAAVTGMLAAVGVGALAGLLPALVAVRVKVIDAIRY</sequence>
<protein>
    <submittedName>
        <fullName evidence="10">Putative ABC transport system permease protein</fullName>
    </submittedName>
</protein>
<evidence type="ECO:0000256" key="1">
    <source>
        <dbReference type="ARBA" id="ARBA00004651"/>
    </source>
</evidence>
<comment type="similarity">
    <text evidence="6">Belongs to the ABC-4 integral membrane protein family.</text>
</comment>
<feature type="transmembrane region" description="Helical" evidence="7">
    <location>
        <begin position="22"/>
        <end position="43"/>
    </location>
</feature>
<evidence type="ECO:0000313" key="10">
    <source>
        <dbReference type="EMBL" id="SIQ43992.1"/>
    </source>
</evidence>
<dbReference type="GO" id="GO:0005886">
    <property type="term" value="C:plasma membrane"/>
    <property type="evidence" value="ECO:0007669"/>
    <property type="project" value="UniProtKB-SubCell"/>
</dbReference>
<keyword evidence="3 7" id="KW-0812">Transmembrane</keyword>
<accession>A0A1N6SSM5</accession>
<keyword evidence="4 7" id="KW-1133">Transmembrane helix</keyword>
<dbReference type="InterPro" id="IPR050250">
    <property type="entry name" value="Macrolide_Exporter_MacB"/>
</dbReference>
<evidence type="ECO:0000256" key="6">
    <source>
        <dbReference type="ARBA" id="ARBA00038076"/>
    </source>
</evidence>
<feature type="transmembrane region" description="Helical" evidence="7">
    <location>
        <begin position="319"/>
        <end position="347"/>
    </location>
</feature>
<dbReference type="EMBL" id="FTMI01000004">
    <property type="protein sequence ID" value="SIQ43992.1"/>
    <property type="molecule type" value="Genomic_DNA"/>
</dbReference>
<dbReference type="GO" id="GO:0022857">
    <property type="term" value="F:transmembrane transporter activity"/>
    <property type="evidence" value="ECO:0007669"/>
    <property type="project" value="TreeGrafter"/>
</dbReference>
<feature type="domain" description="ABC3 transporter permease C-terminal" evidence="8">
    <location>
        <begin position="279"/>
        <end position="394"/>
    </location>
</feature>
<feature type="transmembrane region" description="Helical" evidence="7">
    <location>
        <begin position="367"/>
        <end position="393"/>
    </location>
</feature>
<evidence type="ECO:0000259" key="8">
    <source>
        <dbReference type="Pfam" id="PF02687"/>
    </source>
</evidence>
<evidence type="ECO:0000256" key="4">
    <source>
        <dbReference type="ARBA" id="ARBA00022989"/>
    </source>
</evidence>
<gene>
    <name evidence="10" type="ORF">SAMN05518682_2495</name>
</gene>
<dbReference type="PANTHER" id="PTHR30572:SF4">
    <property type="entry name" value="ABC TRANSPORTER PERMEASE YTRF"/>
    <property type="match status" value="1"/>
</dbReference>
<dbReference type="RefSeq" id="WP_076405141.1">
    <property type="nucleotide sequence ID" value="NZ_FTMI01000004.1"/>
</dbReference>
<dbReference type="Pfam" id="PF02687">
    <property type="entry name" value="FtsX"/>
    <property type="match status" value="1"/>
</dbReference>
<keyword evidence="11" id="KW-1185">Reference proteome</keyword>
<reference evidence="11" key="1">
    <citation type="submission" date="2017-01" db="EMBL/GenBank/DDBJ databases">
        <authorList>
            <person name="Varghese N."/>
            <person name="Submissions S."/>
        </authorList>
    </citation>
    <scope>NUCLEOTIDE SEQUENCE [LARGE SCALE GENOMIC DNA]</scope>
    <source>
        <strain evidence="11">3bp</strain>
    </source>
</reference>
<dbReference type="PANTHER" id="PTHR30572">
    <property type="entry name" value="MEMBRANE COMPONENT OF TRANSPORTER-RELATED"/>
    <property type="match status" value="1"/>
</dbReference>
<proteinExistence type="inferred from homology"/>
<evidence type="ECO:0000256" key="7">
    <source>
        <dbReference type="SAM" id="Phobius"/>
    </source>
</evidence>
<dbReference type="InterPro" id="IPR003838">
    <property type="entry name" value="ABC3_permease_C"/>
</dbReference>
<comment type="subcellular location">
    <subcellularLocation>
        <location evidence="1">Cell membrane</location>
        <topology evidence="1">Multi-pass membrane protein</topology>
    </subcellularLocation>
</comment>
<dbReference type="InterPro" id="IPR025857">
    <property type="entry name" value="MacB_PCD"/>
</dbReference>
<evidence type="ECO:0000256" key="2">
    <source>
        <dbReference type="ARBA" id="ARBA00022475"/>
    </source>
</evidence>
<feature type="domain" description="MacB-like periplasmic core" evidence="9">
    <location>
        <begin position="23"/>
        <end position="201"/>
    </location>
</feature>
<name>A0A1N6SSM5_9MICO</name>
<keyword evidence="2" id="KW-1003">Cell membrane</keyword>